<comment type="subcellular location">
    <subcellularLocation>
        <location evidence="6">Cytoplasm</location>
    </subcellularLocation>
</comment>
<gene>
    <name evidence="6 7" type="primary">rsmG</name>
    <name evidence="7" type="ORF">E7681_03150</name>
</gene>
<dbReference type="InterPro" id="IPR029063">
    <property type="entry name" value="SAM-dependent_MTases_sf"/>
</dbReference>
<reference evidence="7 8" key="1">
    <citation type="submission" date="2019-04" db="EMBL/GenBank/DDBJ databases">
        <title>Draft genome sequence of Youngimonas vesicularis.</title>
        <authorList>
            <person name="Hameed A."/>
        </authorList>
    </citation>
    <scope>NUCLEOTIDE SEQUENCE [LARGE SCALE GENOMIC DNA]</scope>
    <source>
        <strain evidence="7 8">CC-AMW-E</strain>
    </source>
</reference>
<comment type="caution">
    <text evidence="6">Lacks conserved residue(s) required for the propagation of feature annotation.</text>
</comment>
<dbReference type="EC" id="2.1.1.170" evidence="6"/>
<feature type="binding site" evidence="6">
    <location>
        <position position="72"/>
    </location>
    <ligand>
        <name>S-adenosyl-L-methionine</name>
        <dbReference type="ChEBI" id="CHEBI:59789"/>
    </ligand>
</feature>
<sequence>MNELPINVSRETLERLEHYADLLRKWNPRINLVAKSTLPELWTRHFVDSAQVYSLAPDGFGHWVDLGSGGGFPGLVCAIIGAEKNPDARFTLVESDSRKSVFLRTVARELSIQTEVICDRIERVDPLQADVLSARALADLDTLLGFAAQHLKESGVALLPKGVNWEKERLAAEASWFFNCEPTNSGTESGAVILKIGGISRV</sequence>
<comment type="catalytic activity">
    <reaction evidence="6">
        <text>guanosine(527) in 16S rRNA + S-adenosyl-L-methionine = N(7)-methylguanosine(527) in 16S rRNA + S-adenosyl-L-homocysteine</text>
        <dbReference type="Rhea" id="RHEA:42732"/>
        <dbReference type="Rhea" id="RHEA-COMP:10209"/>
        <dbReference type="Rhea" id="RHEA-COMP:10210"/>
        <dbReference type="ChEBI" id="CHEBI:57856"/>
        <dbReference type="ChEBI" id="CHEBI:59789"/>
        <dbReference type="ChEBI" id="CHEBI:74269"/>
        <dbReference type="ChEBI" id="CHEBI:74480"/>
        <dbReference type="EC" id="2.1.1.170"/>
    </reaction>
</comment>
<dbReference type="Proteomes" id="UP000306113">
    <property type="component" value="Unassembled WGS sequence"/>
</dbReference>
<protein>
    <recommendedName>
        <fullName evidence="6">Ribosomal RNA small subunit methyltransferase G</fullName>
        <ecNumber evidence="6">2.1.1.170</ecNumber>
    </recommendedName>
    <alternativeName>
        <fullName evidence="6">16S rRNA 7-methylguanosine methyltransferase</fullName>
        <shortName evidence="6">16S rRNA m7G methyltransferase</shortName>
    </alternativeName>
</protein>
<dbReference type="GO" id="GO:0005829">
    <property type="term" value="C:cytosol"/>
    <property type="evidence" value="ECO:0007669"/>
    <property type="project" value="TreeGrafter"/>
</dbReference>
<dbReference type="Pfam" id="PF02527">
    <property type="entry name" value="GidB"/>
    <property type="match status" value="1"/>
</dbReference>
<dbReference type="EMBL" id="SSMD01000001">
    <property type="protein sequence ID" value="THD76851.1"/>
    <property type="molecule type" value="Genomic_DNA"/>
</dbReference>
<keyword evidence="4 6" id="KW-0808">Transferase</keyword>
<evidence type="ECO:0000256" key="6">
    <source>
        <dbReference type="HAMAP-Rule" id="MF_00074"/>
    </source>
</evidence>
<proteinExistence type="inferred from homology"/>
<feature type="binding site" evidence="6">
    <location>
        <begin position="121"/>
        <end position="122"/>
    </location>
    <ligand>
        <name>S-adenosyl-L-methionine</name>
        <dbReference type="ChEBI" id="CHEBI:59789"/>
    </ligand>
</feature>
<dbReference type="HAMAP" id="MF_00074">
    <property type="entry name" value="16SrRNA_methyltr_G"/>
    <property type="match status" value="1"/>
</dbReference>
<keyword evidence="8" id="KW-1185">Reference proteome</keyword>
<comment type="similarity">
    <text evidence="6">Belongs to the methyltransferase superfamily. RNA methyltransferase RsmG family.</text>
</comment>
<evidence type="ECO:0000313" key="7">
    <source>
        <dbReference type="EMBL" id="THD76851.1"/>
    </source>
</evidence>
<evidence type="ECO:0000256" key="2">
    <source>
        <dbReference type="ARBA" id="ARBA00022552"/>
    </source>
</evidence>
<accession>A0A4S3MDB9</accession>
<keyword evidence="5 6" id="KW-0949">S-adenosyl-L-methionine</keyword>
<evidence type="ECO:0000256" key="1">
    <source>
        <dbReference type="ARBA" id="ARBA00022490"/>
    </source>
</evidence>
<dbReference type="SUPFAM" id="SSF53335">
    <property type="entry name" value="S-adenosyl-L-methionine-dependent methyltransferases"/>
    <property type="match status" value="1"/>
</dbReference>
<keyword evidence="3 6" id="KW-0489">Methyltransferase</keyword>
<dbReference type="NCBIfam" id="TIGR00138">
    <property type="entry name" value="rsmG_gidB"/>
    <property type="match status" value="1"/>
</dbReference>
<organism evidence="7 8">
    <name type="scientific">Thalassobius vesicularis</name>
    <dbReference type="NCBI Taxonomy" id="1294297"/>
    <lineage>
        <taxon>Bacteria</taxon>
        <taxon>Pseudomonadati</taxon>
        <taxon>Pseudomonadota</taxon>
        <taxon>Alphaproteobacteria</taxon>
        <taxon>Rhodobacterales</taxon>
        <taxon>Roseobacteraceae</taxon>
        <taxon>Thalassovita</taxon>
    </lineage>
</organism>
<dbReference type="PANTHER" id="PTHR31760:SF0">
    <property type="entry name" value="S-ADENOSYL-L-METHIONINE-DEPENDENT METHYLTRANSFERASES SUPERFAMILY PROTEIN"/>
    <property type="match status" value="1"/>
</dbReference>
<keyword evidence="2 6" id="KW-0698">rRNA processing</keyword>
<name>A0A4S3MDB9_9RHOB</name>
<comment type="caution">
    <text evidence="7">The sequence shown here is derived from an EMBL/GenBank/DDBJ whole genome shotgun (WGS) entry which is preliminary data.</text>
</comment>
<dbReference type="PANTHER" id="PTHR31760">
    <property type="entry name" value="S-ADENOSYL-L-METHIONINE-DEPENDENT METHYLTRANSFERASES SUPERFAMILY PROTEIN"/>
    <property type="match status" value="1"/>
</dbReference>
<dbReference type="AlphaFoldDB" id="A0A4S3MDB9"/>
<dbReference type="GO" id="GO:0070043">
    <property type="term" value="F:rRNA (guanine-N7-)-methyltransferase activity"/>
    <property type="evidence" value="ECO:0007669"/>
    <property type="project" value="UniProtKB-UniRule"/>
</dbReference>
<dbReference type="RefSeq" id="WP_136337795.1">
    <property type="nucleotide sequence ID" value="NZ_SSMD01000001.1"/>
</dbReference>
<dbReference type="PIRSF" id="PIRSF003078">
    <property type="entry name" value="GidB"/>
    <property type="match status" value="1"/>
</dbReference>
<feature type="binding site" evidence="6">
    <location>
        <position position="135"/>
    </location>
    <ligand>
        <name>S-adenosyl-L-methionine</name>
        <dbReference type="ChEBI" id="CHEBI:59789"/>
    </ligand>
</feature>
<dbReference type="InterPro" id="IPR003682">
    <property type="entry name" value="rRNA_ssu_MeTfrase_G"/>
</dbReference>
<evidence type="ECO:0000313" key="8">
    <source>
        <dbReference type="Proteomes" id="UP000306113"/>
    </source>
</evidence>
<evidence type="ECO:0000256" key="4">
    <source>
        <dbReference type="ARBA" id="ARBA00022679"/>
    </source>
</evidence>
<evidence type="ECO:0000256" key="5">
    <source>
        <dbReference type="ARBA" id="ARBA00022691"/>
    </source>
</evidence>
<comment type="function">
    <text evidence="6">Specifically methylates the N7 position of guanine in position 527 of 16S rRNA.</text>
</comment>
<keyword evidence="1 6" id="KW-0963">Cytoplasm</keyword>
<dbReference type="OrthoDB" id="9808773at2"/>
<dbReference type="Gene3D" id="3.40.50.150">
    <property type="entry name" value="Vaccinia Virus protein VP39"/>
    <property type="match status" value="1"/>
</dbReference>
<evidence type="ECO:0000256" key="3">
    <source>
        <dbReference type="ARBA" id="ARBA00022603"/>
    </source>
</evidence>
<feature type="binding site" evidence="6">
    <location>
        <position position="67"/>
    </location>
    <ligand>
        <name>S-adenosyl-L-methionine</name>
        <dbReference type="ChEBI" id="CHEBI:59789"/>
    </ligand>
</feature>